<dbReference type="EMBL" id="CP144521">
    <property type="protein sequence ID" value="WWC68587.1"/>
    <property type="molecule type" value="Genomic_DNA"/>
</dbReference>
<keyword evidence="1" id="KW-0548">Nucleotidyltransferase</keyword>
<feature type="region of interest" description="Disordered" evidence="2">
    <location>
        <begin position="167"/>
        <end position="219"/>
    </location>
</feature>
<dbReference type="GO" id="GO:0003968">
    <property type="term" value="F:RNA-directed RNA polymerase activity"/>
    <property type="evidence" value="ECO:0007669"/>
    <property type="project" value="UniProtKB-KW"/>
</dbReference>
<proteinExistence type="inferred from homology"/>
<accession>A0A1B9I5Q4</accession>
<dbReference type="OrthoDB" id="10055769at2759"/>
<sequence>MTEDDWNFDTYHPDIQHEYEKLLEVHPSLGRFRAPRSSDTDTFRLILDILRLYMSAFHLAFPDFVDTEISLSGLRQLEAGNNREITGKLTRMIDPLLTFSQRLMTKLREASENYGLYENPDALGQYCTDSGGEDEFEENMEKDEWKPDSWLTKLEVFDQYRHAELISSRDSSPSKRSSSDEDSSESAKRFKITSTNRTPDANSPFASKRSFSKTTSAPQVRLSAIKGHVLKTSTTPKLSLQNDLGRFDSSDSGFTLSTSTSRSNSTISTISTPSTSISIESSGNQNHAILKQNPLTATDAHLTSSIVVNQSPYTAFFNKQGINFYLQWELDRLISQHETLKWRDFQLSELSKLKGKSVLEAVSLIGEIIDSANRRITSHQQMGTSRPRSTKISDRKALLLTEVENEEASIMANDLHGVGTERVDWPYGGRIQYTISVQMADKNEGCFEKTYEPPTLSQENNIYHRAQRTFSRSTSLPSQRKQTLEKLNGHEEQPIVNQAQKFPFKLVLRPPEMPGKSCRLARRFGSRRIISLKIKDVPNRFRSELKAMLAGRCFVILGRPYRALWCTADGEGVMLVEVPEHAPGSVTTGRELEPSMPTFLRILDQYNDLSQKPNQAMAKWAARLQILFSDSIPATQVDPWAVGEDQDIVADDALPGNATTEQILTDGCGLMSESLAQRIFRCPSLTFSNGRPSVVQMRIGGSKGLLALMSTSQMTRYPGKDIILRPSMIKFLSAPDLKHDPSLLTLDILRCESLKIESSLTHEAMVVMVHNGVAIDTFLDMARNQLESLRDDFIPARLEGETEEDVLNRIVSSCYGRGGVGQDRKKRIAKQKGKSFRAAGIDKGHGKNEKRDDEEDEDPLVVKSSERYDVDPISGQPGSIDEALMQSVASGFHPAKSMYAALKLHNLVEDLSKKMTREFKSPVKQSLTAFIVPDSLGLLAPNELFICFSNNGPIDENTQIPMTHLEGDVLAYRSPCKLPTDVRKFRAVYKPELAHLKDCIVLSANSRDCIRSPASFLGGGDYDGDTVTIMWAKELVEPFNNSPDDLASTPKGFEEQNFDKSVVKGTEFLDRIKGLNEAERVREMQGWLLDAVLGDQLTGTYSDLHGNAIYTKGLDDPETLRLGRMFCNVLDARKSGLRVKAEIKSKDLKLYSGEVGWRTWRKEKGQEDYTTNTWNSRELIRPKSLGPFVMDVLMEKGEKCRKIMMGSFLKEPTTLTHDDYQDLCLMWNEILKQSDNTHNRLQHNELETIEKHVDICYKIRQSIVQGRCGDIFESYETLLKGGLMKEKPRSGASSPTKQQKKIESAENKMEMSTKTRQLAYIWQNEPSFDNLPIIGPWGSDIVGQLKLSCLSVVSAKHHSRTKQVCGFDLDFTRMCEMKAKALGGNTRTMLSCVSDNLKPATRF</sequence>
<dbReference type="STRING" id="1296096.A0A1B9I5Q4"/>
<feature type="compositionally biased region" description="Basic and acidic residues" evidence="2">
    <location>
        <begin position="840"/>
        <end position="851"/>
    </location>
</feature>
<dbReference type="GO" id="GO:0030422">
    <property type="term" value="P:siRNA processing"/>
    <property type="evidence" value="ECO:0007669"/>
    <property type="project" value="TreeGrafter"/>
</dbReference>
<dbReference type="Pfam" id="PF05183">
    <property type="entry name" value="RdRP"/>
    <property type="match status" value="1"/>
</dbReference>
<evidence type="ECO:0000313" key="6">
    <source>
        <dbReference type="Proteomes" id="UP000094020"/>
    </source>
</evidence>
<gene>
    <name evidence="4" type="ORF">I206_02868</name>
    <name evidence="5" type="ORF">I206_102517</name>
</gene>
<dbReference type="RefSeq" id="XP_019012030.1">
    <property type="nucleotide sequence ID" value="XM_019154627.1"/>
</dbReference>
<dbReference type="GO" id="GO:0031380">
    <property type="term" value="C:nuclear RNA-directed RNA polymerase complex"/>
    <property type="evidence" value="ECO:0007669"/>
    <property type="project" value="TreeGrafter"/>
</dbReference>
<dbReference type="InterPro" id="IPR007855">
    <property type="entry name" value="RDRP"/>
</dbReference>
<feature type="compositionally biased region" description="Basic and acidic residues" evidence="2">
    <location>
        <begin position="482"/>
        <end position="492"/>
    </location>
</feature>
<dbReference type="EMBL" id="KI894009">
    <property type="protein sequence ID" value="OCF50811.1"/>
    <property type="molecule type" value="Genomic_DNA"/>
</dbReference>
<dbReference type="InterPro" id="IPR057596">
    <property type="entry name" value="RDRP_core"/>
</dbReference>
<evidence type="ECO:0000256" key="1">
    <source>
        <dbReference type="RuleBase" id="RU363098"/>
    </source>
</evidence>
<dbReference type="PANTHER" id="PTHR23079">
    <property type="entry name" value="RNA-DEPENDENT RNA POLYMERASE"/>
    <property type="match status" value="1"/>
</dbReference>
<dbReference type="EC" id="2.7.7.48" evidence="1"/>
<evidence type="ECO:0000313" key="5">
    <source>
        <dbReference type="EMBL" id="WWC68587.1"/>
    </source>
</evidence>
<organism evidence="4">
    <name type="scientific">Kwoniella pini CBS 10737</name>
    <dbReference type="NCBI Taxonomy" id="1296096"/>
    <lineage>
        <taxon>Eukaryota</taxon>
        <taxon>Fungi</taxon>
        <taxon>Dikarya</taxon>
        <taxon>Basidiomycota</taxon>
        <taxon>Agaricomycotina</taxon>
        <taxon>Tremellomycetes</taxon>
        <taxon>Tremellales</taxon>
        <taxon>Cryptococcaceae</taxon>
        <taxon>Kwoniella</taxon>
    </lineage>
</organism>
<feature type="region of interest" description="Disordered" evidence="2">
    <location>
        <begin position="817"/>
        <end position="873"/>
    </location>
</feature>
<feature type="compositionally biased region" description="Basic residues" evidence="2">
    <location>
        <begin position="824"/>
        <end position="835"/>
    </location>
</feature>
<reference evidence="4" key="3">
    <citation type="submission" date="2016-07" db="EMBL/GenBank/DDBJ databases">
        <title>Evolution of pathogenesis and genome organization in the Tremellales.</title>
        <authorList>
            <person name="Cuomo C."/>
            <person name="Litvintseva A."/>
            <person name="Heitman J."/>
            <person name="Chen Y."/>
            <person name="Sun S."/>
            <person name="Springer D."/>
            <person name="Dromer F."/>
            <person name="Young S."/>
            <person name="Zeng Q."/>
            <person name="Chapman S."/>
            <person name="Gujja S."/>
            <person name="Saif S."/>
            <person name="Birren B."/>
        </authorList>
    </citation>
    <scope>NUCLEOTIDE SEQUENCE</scope>
    <source>
        <strain evidence="4">CBS 10737</strain>
    </source>
</reference>
<keyword evidence="1" id="KW-0696">RNA-directed RNA polymerase</keyword>
<name>A0A1B9I5Q4_9TREE</name>
<keyword evidence="1" id="KW-0694">RNA-binding</keyword>
<feature type="region of interest" description="Disordered" evidence="2">
    <location>
        <begin position="469"/>
        <end position="492"/>
    </location>
</feature>
<protein>
    <recommendedName>
        <fullName evidence="1">RNA-dependent RNA polymerase</fullName>
        <ecNumber evidence="1">2.7.7.48</ecNumber>
    </recommendedName>
</protein>
<comment type="catalytic activity">
    <reaction evidence="1">
        <text>RNA(n) + a ribonucleoside 5'-triphosphate = RNA(n+1) + diphosphate</text>
        <dbReference type="Rhea" id="RHEA:21248"/>
        <dbReference type="Rhea" id="RHEA-COMP:14527"/>
        <dbReference type="Rhea" id="RHEA-COMP:17342"/>
        <dbReference type="ChEBI" id="CHEBI:33019"/>
        <dbReference type="ChEBI" id="CHEBI:61557"/>
        <dbReference type="ChEBI" id="CHEBI:140395"/>
        <dbReference type="EC" id="2.7.7.48"/>
    </reaction>
</comment>
<feature type="compositionally biased region" description="Polar residues" evidence="2">
    <location>
        <begin position="192"/>
        <end position="205"/>
    </location>
</feature>
<reference evidence="4" key="1">
    <citation type="submission" date="2013-07" db="EMBL/GenBank/DDBJ databases">
        <title>The Genome Sequence of Cryptococcus pinus CBS10737.</title>
        <authorList>
            <consortium name="The Broad Institute Genome Sequencing Platform"/>
            <person name="Cuomo C."/>
            <person name="Litvintseva A."/>
            <person name="Chen Y."/>
            <person name="Heitman J."/>
            <person name="Sun S."/>
            <person name="Springer D."/>
            <person name="Dromer F."/>
            <person name="Young S.K."/>
            <person name="Zeng Q."/>
            <person name="Gargeya S."/>
            <person name="Fitzgerald M."/>
            <person name="Abouelleil A."/>
            <person name="Alvarado L."/>
            <person name="Berlin A.M."/>
            <person name="Chapman S.B."/>
            <person name="Dewar J."/>
            <person name="Goldberg J."/>
            <person name="Griggs A."/>
            <person name="Gujja S."/>
            <person name="Hansen M."/>
            <person name="Howarth C."/>
            <person name="Imamovic A."/>
            <person name="Larimer J."/>
            <person name="McCowan C."/>
            <person name="Murphy C."/>
            <person name="Pearson M."/>
            <person name="Priest M."/>
            <person name="Roberts A."/>
            <person name="Saif S."/>
            <person name="Shea T."/>
            <person name="Sykes S."/>
            <person name="Wortman J."/>
            <person name="Nusbaum C."/>
            <person name="Birren B."/>
        </authorList>
    </citation>
    <scope>NUCLEOTIDE SEQUENCE [LARGE SCALE GENOMIC DNA]</scope>
    <source>
        <strain evidence="4">CBS 10737</strain>
    </source>
</reference>
<reference evidence="5" key="2">
    <citation type="submission" date="2013-07" db="EMBL/GenBank/DDBJ databases">
        <authorList>
            <consortium name="The Broad Institute Genome Sequencing Platform"/>
            <person name="Cuomo C."/>
            <person name="Litvintseva A."/>
            <person name="Chen Y."/>
            <person name="Heitman J."/>
            <person name="Sun S."/>
            <person name="Springer D."/>
            <person name="Dromer F."/>
            <person name="Young S.K."/>
            <person name="Zeng Q."/>
            <person name="Gargeya S."/>
            <person name="Fitzgerald M."/>
            <person name="Abouelleil A."/>
            <person name="Alvarado L."/>
            <person name="Berlin A.M."/>
            <person name="Chapman S.B."/>
            <person name="Dewar J."/>
            <person name="Goldberg J."/>
            <person name="Griggs A."/>
            <person name="Gujja S."/>
            <person name="Hansen M."/>
            <person name="Howarth C."/>
            <person name="Imamovic A."/>
            <person name="Larimer J."/>
            <person name="McCowan C."/>
            <person name="Murphy C."/>
            <person name="Pearson M."/>
            <person name="Priest M."/>
            <person name="Roberts A."/>
            <person name="Saif S."/>
            <person name="Shea T."/>
            <person name="Sykes S."/>
            <person name="Wortman J."/>
            <person name="Nusbaum C."/>
            <person name="Birren B."/>
        </authorList>
    </citation>
    <scope>NUCLEOTIDE SEQUENCE</scope>
    <source>
        <strain evidence="5">CBS 10737</strain>
    </source>
</reference>
<keyword evidence="1" id="KW-0808">Transferase</keyword>
<dbReference type="GO" id="GO:0003723">
    <property type="term" value="F:RNA binding"/>
    <property type="evidence" value="ECO:0007669"/>
    <property type="project" value="UniProtKB-KW"/>
</dbReference>
<feature type="compositionally biased region" description="Polar residues" evidence="2">
    <location>
        <begin position="469"/>
        <end position="481"/>
    </location>
</feature>
<evidence type="ECO:0000259" key="3">
    <source>
        <dbReference type="Pfam" id="PF05183"/>
    </source>
</evidence>
<dbReference type="PANTHER" id="PTHR23079:SF14">
    <property type="entry name" value="RNA-DEPENDENT RNA POLYMERASE"/>
    <property type="match status" value="1"/>
</dbReference>
<keyword evidence="6" id="KW-1185">Reference proteome</keyword>
<dbReference type="Proteomes" id="UP000094020">
    <property type="component" value="Chromosome 3"/>
</dbReference>
<feature type="domain" description="RDRP core" evidence="3">
    <location>
        <begin position="502"/>
        <end position="1174"/>
    </location>
</feature>
<feature type="region of interest" description="Disordered" evidence="2">
    <location>
        <begin position="1285"/>
        <end position="1308"/>
    </location>
</feature>
<evidence type="ECO:0000313" key="4">
    <source>
        <dbReference type="EMBL" id="OCF50811.1"/>
    </source>
</evidence>
<reference evidence="5" key="4">
    <citation type="submission" date="2024-02" db="EMBL/GenBank/DDBJ databases">
        <title>Comparative genomics of Cryptococcus and Kwoniella reveals pathogenesis evolution and contrasting modes of karyotype evolution via chromosome fusion or intercentromeric recombination.</title>
        <authorList>
            <person name="Coelho M.A."/>
            <person name="David-Palma M."/>
            <person name="Shea T."/>
            <person name="Bowers K."/>
            <person name="McGinley-Smith S."/>
            <person name="Mohammad A.W."/>
            <person name="Gnirke A."/>
            <person name="Yurkov A.M."/>
            <person name="Nowrousian M."/>
            <person name="Sun S."/>
            <person name="Cuomo C.A."/>
            <person name="Heitman J."/>
        </authorList>
    </citation>
    <scope>NUCLEOTIDE SEQUENCE</scope>
    <source>
        <strain evidence="5">CBS 10737</strain>
    </source>
</reference>
<comment type="similarity">
    <text evidence="1">Belongs to the RdRP family.</text>
</comment>
<dbReference type="KEGG" id="kpin:30171237"/>
<dbReference type="GeneID" id="30171237"/>
<evidence type="ECO:0000256" key="2">
    <source>
        <dbReference type="SAM" id="MobiDB-lite"/>
    </source>
</evidence>